<dbReference type="AlphaFoldDB" id="A0A3B3ZP43"/>
<dbReference type="PANTHER" id="PTHR23411">
    <property type="entry name" value="TAPASIN"/>
    <property type="match status" value="1"/>
</dbReference>
<sequence length="115" mass="13175">MLQIMFCSTICTKVLKCTSSKDPLTIYCDIESFYPEDMFVSWLQNGTALPEYPTLDQNPDGTYTTRRFYTLTPKQRQQGGEVGCACQVSYVGKDKIVEEKVSEKFTILCKKLIFE</sequence>
<dbReference type="Proteomes" id="UP000261520">
    <property type="component" value="Unplaced"/>
</dbReference>
<keyword evidence="4" id="KW-1185">Reference proteome</keyword>
<dbReference type="SUPFAM" id="SSF48726">
    <property type="entry name" value="Immunoglobulin"/>
    <property type="match status" value="1"/>
</dbReference>
<keyword evidence="1" id="KW-0393">Immunoglobulin domain</keyword>
<dbReference type="PROSITE" id="PS50835">
    <property type="entry name" value="IG_LIKE"/>
    <property type="match status" value="1"/>
</dbReference>
<dbReference type="InterPro" id="IPR036179">
    <property type="entry name" value="Ig-like_dom_sf"/>
</dbReference>
<protein>
    <recommendedName>
        <fullName evidence="2">Ig-like domain-containing protein</fullName>
    </recommendedName>
</protein>
<evidence type="ECO:0000256" key="1">
    <source>
        <dbReference type="ARBA" id="ARBA00023319"/>
    </source>
</evidence>
<reference evidence="3" key="1">
    <citation type="submission" date="2025-08" db="UniProtKB">
        <authorList>
            <consortium name="Ensembl"/>
        </authorList>
    </citation>
    <scope>IDENTIFICATION</scope>
</reference>
<reference evidence="3" key="2">
    <citation type="submission" date="2025-09" db="UniProtKB">
        <authorList>
            <consortium name="Ensembl"/>
        </authorList>
    </citation>
    <scope>IDENTIFICATION</scope>
</reference>
<dbReference type="SMART" id="SM00407">
    <property type="entry name" value="IGc1"/>
    <property type="match status" value="1"/>
</dbReference>
<organism evidence="3 4">
    <name type="scientific">Periophthalmus magnuspinnatus</name>
    <dbReference type="NCBI Taxonomy" id="409849"/>
    <lineage>
        <taxon>Eukaryota</taxon>
        <taxon>Metazoa</taxon>
        <taxon>Chordata</taxon>
        <taxon>Craniata</taxon>
        <taxon>Vertebrata</taxon>
        <taxon>Euteleostomi</taxon>
        <taxon>Actinopterygii</taxon>
        <taxon>Neopterygii</taxon>
        <taxon>Teleostei</taxon>
        <taxon>Neoteleostei</taxon>
        <taxon>Acanthomorphata</taxon>
        <taxon>Gobiaria</taxon>
        <taxon>Gobiiformes</taxon>
        <taxon>Gobioidei</taxon>
        <taxon>Gobiidae</taxon>
        <taxon>Oxudercinae</taxon>
        <taxon>Periophthalmus</taxon>
    </lineage>
</organism>
<proteinExistence type="predicted"/>
<dbReference type="CDD" id="cd00098">
    <property type="entry name" value="IgC1"/>
    <property type="match status" value="1"/>
</dbReference>
<evidence type="ECO:0000259" key="2">
    <source>
        <dbReference type="PROSITE" id="PS50835"/>
    </source>
</evidence>
<evidence type="ECO:0000313" key="4">
    <source>
        <dbReference type="Proteomes" id="UP000261520"/>
    </source>
</evidence>
<dbReference type="Gene3D" id="2.60.40.10">
    <property type="entry name" value="Immunoglobulins"/>
    <property type="match status" value="1"/>
</dbReference>
<dbReference type="InterPro" id="IPR050380">
    <property type="entry name" value="Immune_Resp_Modulators"/>
</dbReference>
<dbReference type="InterPro" id="IPR013783">
    <property type="entry name" value="Ig-like_fold"/>
</dbReference>
<dbReference type="Ensembl" id="ENSPMGT00000006846.1">
    <property type="protein sequence ID" value="ENSPMGP00000006438.1"/>
    <property type="gene ID" value="ENSPMGG00000005407.1"/>
</dbReference>
<name>A0A3B3ZP43_9GOBI</name>
<feature type="domain" description="Ig-like" evidence="2">
    <location>
        <begin position="22"/>
        <end position="102"/>
    </location>
</feature>
<evidence type="ECO:0000313" key="3">
    <source>
        <dbReference type="Ensembl" id="ENSPMGP00000006438.1"/>
    </source>
</evidence>
<dbReference type="InterPro" id="IPR007110">
    <property type="entry name" value="Ig-like_dom"/>
</dbReference>
<dbReference type="Pfam" id="PF07654">
    <property type="entry name" value="C1-set"/>
    <property type="match status" value="1"/>
</dbReference>
<accession>A0A3B3ZP43</accession>
<dbReference type="InterPro" id="IPR003597">
    <property type="entry name" value="Ig_C1-set"/>
</dbReference>